<dbReference type="AlphaFoldDB" id="A0A2H1J2U2"/>
<dbReference type="Gene3D" id="3.90.550.10">
    <property type="entry name" value="Spore Coat Polysaccharide Biosynthesis Protein SpsA, Chain A"/>
    <property type="match status" value="1"/>
</dbReference>
<proteinExistence type="predicted"/>
<name>A0A2H1J2U2_BREAU</name>
<sequence>MTGLPLRTLRTGLWHLRNGGIEELRTWNRRRSILQKTADSPRALRRKDISGHRLTDVFPALPRIDEDPVFHEFRVGVILDDFSMESFGFEWSTVPLSRKNWRSHLDGLDFVFIESAWNGNSGDWQFKLTGSTGPSPEVRELLTECRNRGLPSVFWNKEDPPHFEDFLPLAELCDVVFTSDVRLIPDYTERLGHERVAVLPFAAQPAIHSPARPAHNYAARDIAFAGMYFAHKFPERREQMDLLLGAAAEVSPRMEYGLEIFSRFLGKDERYQFPGALGNHVIGSLPYRNLLTAYKNYKVFLNVNSVVESPSMCARRIFEITAAGTPVVTSPSAATREFFPIEEVPQPATSDDAQWTLRALVRSKELRDRTVHLAQRRIWREHTYTHRAMTVMDSLGIDYVDPTPASVSAVVSTNRPEHLETILDTHAIQLHGNRELVIVTHGFDAPADLNGRAQAAGIEHLTVIPADTHDTLGTCLNKGIEAASGTVIAKMDDDDVYGEHYLSDQLAALRYSKADLVGKQAHYMHLRGRNMVICRFPEKEHRYTDLVMGPTLMGRRETFLQIPFSDRTLGEDTDLQQRLVSEGARIYSADRFNFVQVRGTHNHTWTVEDDLLLANSDVHSYGFATEHYCF</sequence>
<dbReference type="SUPFAM" id="SSF53448">
    <property type="entry name" value="Nucleotide-diphospho-sugar transferases"/>
    <property type="match status" value="1"/>
</dbReference>
<dbReference type="Proteomes" id="UP000234289">
    <property type="component" value="Unassembled WGS sequence"/>
</dbReference>
<dbReference type="EMBL" id="FXZG01000008">
    <property type="protein sequence ID" value="SMX81714.1"/>
    <property type="molecule type" value="Genomic_DNA"/>
</dbReference>
<evidence type="ECO:0000313" key="3">
    <source>
        <dbReference type="EMBL" id="SMX81714.1"/>
    </source>
</evidence>
<dbReference type="InterPro" id="IPR001173">
    <property type="entry name" value="Glyco_trans_2-like"/>
</dbReference>
<dbReference type="SUPFAM" id="SSF53756">
    <property type="entry name" value="UDP-Glycosyltransferase/glycogen phosphorylase"/>
    <property type="match status" value="1"/>
</dbReference>
<dbReference type="Pfam" id="PF00535">
    <property type="entry name" value="Glycos_transf_2"/>
    <property type="match status" value="1"/>
</dbReference>
<dbReference type="InterPro" id="IPR029044">
    <property type="entry name" value="Nucleotide-diphossugar_trans"/>
</dbReference>
<feature type="domain" description="Spore protein YkvP/CgeB glycosyl transferase-like" evidence="2">
    <location>
        <begin position="274"/>
        <end position="393"/>
    </location>
</feature>
<reference evidence="4" key="1">
    <citation type="submission" date="2017-03" db="EMBL/GenBank/DDBJ databases">
        <authorList>
            <person name="Monnet C."/>
        </authorList>
    </citation>
    <scope>NUCLEOTIDE SEQUENCE [LARGE SCALE GENOMIC DNA]</scope>
    <source>
        <strain evidence="4">CNRZ 920</strain>
    </source>
</reference>
<feature type="domain" description="Glycosyltransferase 2-like" evidence="1">
    <location>
        <begin position="411"/>
        <end position="517"/>
    </location>
</feature>
<evidence type="ECO:0000259" key="1">
    <source>
        <dbReference type="Pfam" id="PF00535"/>
    </source>
</evidence>
<accession>A0A2H1J2U2</accession>
<protein>
    <submittedName>
        <fullName evidence="3">Spore maturation protein CgeB</fullName>
    </submittedName>
</protein>
<organism evidence="3 4">
    <name type="scientific">Brevibacterium aurantiacum</name>
    <dbReference type="NCBI Taxonomy" id="273384"/>
    <lineage>
        <taxon>Bacteria</taxon>
        <taxon>Bacillati</taxon>
        <taxon>Actinomycetota</taxon>
        <taxon>Actinomycetes</taxon>
        <taxon>Micrococcales</taxon>
        <taxon>Brevibacteriaceae</taxon>
        <taxon>Brevibacterium</taxon>
    </lineage>
</organism>
<dbReference type="InterPro" id="IPR055259">
    <property type="entry name" value="YkvP/CgeB_Glyco_trans-like"/>
</dbReference>
<evidence type="ECO:0000259" key="2">
    <source>
        <dbReference type="Pfam" id="PF13524"/>
    </source>
</evidence>
<gene>
    <name evidence="3" type="ORF">BAUR920_01670</name>
</gene>
<dbReference type="Pfam" id="PF13524">
    <property type="entry name" value="Glyco_trans_1_2"/>
    <property type="match status" value="1"/>
</dbReference>
<evidence type="ECO:0000313" key="4">
    <source>
        <dbReference type="Proteomes" id="UP000234289"/>
    </source>
</evidence>